<name>A0A397TVF9_9GLOM</name>
<dbReference type="STRING" id="658196.A0A397TVF9"/>
<proteinExistence type="predicted"/>
<evidence type="ECO:0000313" key="2">
    <source>
        <dbReference type="EMBL" id="RIA98854.1"/>
    </source>
</evidence>
<reference evidence="2 3" key="1">
    <citation type="submission" date="2018-06" db="EMBL/GenBank/DDBJ databases">
        <title>Comparative genomics reveals the genomic features of Rhizophagus irregularis, R. cerebriforme, R. diaphanum and Gigaspora rosea, and their symbiotic lifestyle signature.</title>
        <authorList>
            <person name="Morin E."/>
            <person name="San Clemente H."/>
            <person name="Chen E.C.H."/>
            <person name="De La Providencia I."/>
            <person name="Hainaut M."/>
            <person name="Kuo A."/>
            <person name="Kohler A."/>
            <person name="Murat C."/>
            <person name="Tang N."/>
            <person name="Roy S."/>
            <person name="Loubradou J."/>
            <person name="Henrissat B."/>
            <person name="Grigoriev I.V."/>
            <person name="Corradi N."/>
            <person name="Roux C."/>
            <person name="Martin F.M."/>
        </authorList>
    </citation>
    <scope>NUCLEOTIDE SEQUENCE [LARGE SCALE GENOMIC DNA]</scope>
    <source>
        <strain evidence="2 3">DAOM 227022</strain>
    </source>
</reference>
<dbReference type="EMBL" id="QKYT01000010">
    <property type="protein sequence ID" value="RIA98854.1"/>
    <property type="molecule type" value="Genomic_DNA"/>
</dbReference>
<gene>
    <name evidence="2" type="ORF">C1645_812157</name>
</gene>
<dbReference type="OrthoDB" id="2445768at2759"/>
<evidence type="ECO:0000313" key="3">
    <source>
        <dbReference type="Proteomes" id="UP000265703"/>
    </source>
</evidence>
<feature type="compositionally biased region" description="Polar residues" evidence="1">
    <location>
        <begin position="30"/>
        <end position="48"/>
    </location>
</feature>
<keyword evidence="3" id="KW-1185">Reference proteome</keyword>
<dbReference type="AlphaFoldDB" id="A0A397TVF9"/>
<sequence length="90" mass="9801">MKLLKNLSYIIKFPPRDIIGSKPQQHVSVAIEASSNISDHSDHTSSLNSAGDGSGSAGSGGRRRGQFPIETSEFSNIDWNSIDFVFITNY</sequence>
<dbReference type="Proteomes" id="UP000265703">
    <property type="component" value="Unassembled WGS sequence"/>
</dbReference>
<evidence type="ECO:0000256" key="1">
    <source>
        <dbReference type="SAM" id="MobiDB-lite"/>
    </source>
</evidence>
<accession>A0A397TVF9</accession>
<comment type="caution">
    <text evidence="2">The sequence shown here is derived from an EMBL/GenBank/DDBJ whole genome shotgun (WGS) entry which is preliminary data.</text>
</comment>
<organism evidence="2 3">
    <name type="scientific">Glomus cerebriforme</name>
    <dbReference type="NCBI Taxonomy" id="658196"/>
    <lineage>
        <taxon>Eukaryota</taxon>
        <taxon>Fungi</taxon>
        <taxon>Fungi incertae sedis</taxon>
        <taxon>Mucoromycota</taxon>
        <taxon>Glomeromycotina</taxon>
        <taxon>Glomeromycetes</taxon>
        <taxon>Glomerales</taxon>
        <taxon>Glomeraceae</taxon>
        <taxon>Glomus</taxon>
    </lineage>
</organism>
<protein>
    <submittedName>
        <fullName evidence="2">Uncharacterized protein</fullName>
    </submittedName>
</protein>
<feature type="region of interest" description="Disordered" evidence="1">
    <location>
        <begin position="30"/>
        <end position="67"/>
    </location>
</feature>